<dbReference type="EMBL" id="RBII01000001">
    <property type="protein sequence ID" value="RKQ71993.1"/>
    <property type="molecule type" value="Genomic_DNA"/>
</dbReference>
<reference evidence="6 7" key="1">
    <citation type="submission" date="2018-10" db="EMBL/GenBank/DDBJ databases">
        <title>Genomic Encyclopedia of Type Strains, Phase IV (KMG-IV): sequencing the most valuable type-strain genomes for metagenomic binning, comparative biology and taxonomic classification.</title>
        <authorList>
            <person name="Goeker M."/>
        </authorList>
    </citation>
    <scope>NUCLEOTIDE SEQUENCE [LARGE SCALE GENOMIC DNA]</scope>
    <source>
        <strain evidence="6 7">DSM 22008</strain>
    </source>
</reference>
<dbReference type="Pfam" id="PF09856">
    <property type="entry name" value="ScfRs"/>
    <property type="match status" value="1"/>
</dbReference>
<organism evidence="6 7">
    <name type="scientific">Litorimonas taeanensis</name>
    <dbReference type="NCBI Taxonomy" id="568099"/>
    <lineage>
        <taxon>Bacteria</taxon>
        <taxon>Pseudomonadati</taxon>
        <taxon>Pseudomonadota</taxon>
        <taxon>Alphaproteobacteria</taxon>
        <taxon>Maricaulales</taxon>
        <taxon>Robiginitomaculaceae</taxon>
    </lineage>
</organism>
<gene>
    <name evidence="6" type="ORF">DES40_1329</name>
</gene>
<evidence type="ECO:0000259" key="5">
    <source>
        <dbReference type="PROSITE" id="PS50943"/>
    </source>
</evidence>
<dbReference type="InterPro" id="IPR050807">
    <property type="entry name" value="TransReg_Diox_bact_type"/>
</dbReference>
<dbReference type="Proteomes" id="UP000282211">
    <property type="component" value="Unassembled WGS sequence"/>
</dbReference>
<dbReference type="InterPro" id="IPR026281">
    <property type="entry name" value="HTH_RamB"/>
</dbReference>
<dbReference type="Pfam" id="PF01381">
    <property type="entry name" value="HTH_3"/>
    <property type="match status" value="1"/>
</dbReference>
<dbReference type="GO" id="GO:0003677">
    <property type="term" value="F:DNA binding"/>
    <property type="evidence" value="ECO:0007669"/>
    <property type="project" value="UniProtKB-KW"/>
</dbReference>
<evidence type="ECO:0000256" key="3">
    <source>
        <dbReference type="ARBA" id="ARBA00023125"/>
    </source>
</evidence>
<proteinExistence type="inferred from homology"/>
<dbReference type="InterPro" id="IPR010359">
    <property type="entry name" value="IrrE_HExxH"/>
</dbReference>
<dbReference type="Gene3D" id="1.10.260.40">
    <property type="entry name" value="lambda repressor-like DNA-binding domains"/>
    <property type="match status" value="1"/>
</dbReference>
<evidence type="ECO:0000256" key="1">
    <source>
        <dbReference type="ARBA" id="ARBA00007227"/>
    </source>
</evidence>
<keyword evidence="2" id="KW-0805">Transcription regulation</keyword>
<keyword evidence="4" id="KW-0804">Transcription</keyword>
<dbReference type="PIRSF" id="PIRSF019251">
    <property type="entry name" value="Rv0465c"/>
    <property type="match status" value="1"/>
</dbReference>
<dbReference type="GO" id="GO:0005829">
    <property type="term" value="C:cytosol"/>
    <property type="evidence" value="ECO:0007669"/>
    <property type="project" value="TreeGrafter"/>
</dbReference>
<dbReference type="SMART" id="SM00530">
    <property type="entry name" value="HTH_XRE"/>
    <property type="match status" value="1"/>
</dbReference>
<evidence type="ECO:0000256" key="2">
    <source>
        <dbReference type="ARBA" id="ARBA00023015"/>
    </source>
</evidence>
<sequence length="474" mass="53972">MAIDNSKLMVGPRLRRFRQTLGLTQARMAEDLGISTSYLNLMERNQRALSAKVLLRMAEIYDFDMASFTGAGDAHLIAEVYEAFRDPLFKDESISKNEAEDIVNTSPAAARSFLKLYSKHREASRRSDEPSKNSNMIESGAMEAVELVRRFIHKQRNYFARLDSAAEALSDQLGLAKSEPNSALTERLKSKHDLTVKIMPVDVMPQMLRYFDRHQKRINLSELMRQSGRRFQLAFQIGMLEQRPLIDDIVKSAGFSGPEAERLLRTSLANYFAAATLMPYRRFLKQAENTKYDVDLLSHRFGTSFEQTAHRLTTLHNPDARGIPFFFVRIDVAGNISKRFSSGRFHISQFGGACPLWNVHECFQTPGKTITQMVQMPDESTYFSIARMVSRSDGTFNAPEHRLAIGLGCDVAYAPRLVYAQRYNLTNAQPTPIGVNCYLCERQHCRQRAHAPMNKTLSFDERARGMSLYSFIDE</sequence>
<protein>
    <submittedName>
        <fullName evidence="6">Xre family transcriptional regulator</fullName>
    </submittedName>
</protein>
<dbReference type="AlphaFoldDB" id="A0A420WLU7"/>
<evidence type="ECO:0000313" key="6">
    <source>
        <dbReference type="EMBL" id="RKQ71993.1"/>
    </source>
</evidence>
<dbReference type="SUPFAM" id="SSF47413">
    <property type="entry name" value="lambda repressor-like DNA-binding domains"/>
    <property type="match status" value="1"/>
</dbReference>
<dbReference type="GO" id="GO:0003700">
    <property type="term" value="F:DNA-binding transcription factor activity"/>
    <property type="evidence" value="ECO:0007669"/>
    <property type="project" value="TreeGrafter"/>
</dbReference>
<dbReference type="PANTHER" id="PTHR46797">
    <property type="entry name" value="HTH-TYPE TRANSCRIPTIONAL REGULATOR"/>
    <property type="match status" value="1"/>
</dbReference>
<dbReference type="InterPro" id="IPR001387">
    <property type="entry name" value="Cro/C1-type_HTH"/>
</dbReference>
<accession>A0A420WLU7</accession>
<comment type="similarity">
    <text evidence="1">Belongs to the short-chain fatty acyl-CoA assimilation regulator (ScfR) family.</text>
</comment>
<dbReference type="InterPro" id="IPR010982">
    <property type="entry name" value="Lambda_DNA-bd_dom_sf"/>
</dbReference>
<dbReference type="InParanoid" id="A0A420WLU7"/>
<dbReference type="RefSeq" id="WP_121099815.1">
    <property type="nucleotide sequence ID" value="NZ_RBII01000001.1"/>
</dbReference>
<dbReference type="PROSITE" id="PS50943">
    <property type="entry name" value="HTH_CROC1"/>
    <property type="match status" value="1"/>
</dbReference>
<comment type="caution">
    <text evidence="6">The sequence shown here is derived from an EMBL/GenBank/DDBJ whole genome shotgun (WGS) entry which is preliminary data.</text>
</comment>
<dbReference type="CDD" id="cd00093">
    <property type="entry name" value="HTH_XRE"/>
    <property type="match status" value="1"/>
</dbReference>
<keyword evidence="3" id="KW-0238">DNA-binding</keyword>
<feature type="domain" description="HTH cro/C1-type" evidence="5">
    <location>
        <begin position="14"/>
        <end position="68"/>
    </location>
</feature>
<name>A0A420WLU7_9PROT</name>
<keyword evidence="7" id="KW-1185">Reference proteome</keyword>
<evidence type="ECO:0000256" key="4">
    <source>
        <dbReference type="ARBA" id="ARBA00023163"/>
    </source>
</evidence>
<evidence type="ECO:0000313" key="7">
    <source>
        <dbReference type="Proteomes" id="UP000282211"/>
    </source>
</evidence>
<dbReference type="OrthoDB" id="1123084at2"/>
<dbReference type="InterPro" id="IPR018653">
    <property type="entry name" value="ScfR_C"/>
</dbReference>
<dbReference type="PANTHER" id="PTHR46797:SF23">
    <property type="entry name" value="HTH-TYPE TRANSCRIPTIONAL REGULATOR SUTR"/>
    <property type="match status" value="1"/>
</dbReference>
<dbReference type="Pfam" id="PF06114">
    <property type="entry name" value="Peptidase_M78"/>
    <property type="match status" value="1"/>
</dbReference>